<evidence type="ECO:0000313" key="2">
    <source>
        <dbReference type="Proteomes" id="UP000016761"/>
    </source>
</evidence>
<dbReference type="PATRIC" id="fig|1354303.4.peg.881"/>
<evidence type="ECO:0000313" key="1">
    <source>
        <dbReference type="EMBL" id="ERL56216.1"/>
    </source>
</evidence>
<dbReference type="EMBL" id="AUSW01000015">
    <property type="protein sequence ID" value="ERL56216.1"/>
    <property type="molecule type" value="Genomic_DNA"/>
</dbReference>
<organism evidence="1 2">
    <name type="scientific">Psychrobacter aquaticus CMS 56</name>
    <dbReference type="NCBI Taxonomy" id="1354303"/>
    <lineage>
        <taxon>Bacteria</taxon>
        <taxon>Pseudomonadati</taxon>
        <taxon>Pseudomonadota</taxon>
        <taxon>Gammaproteobacteria</taxon>
        <taxon>Moraxellales</taxon>
        <taxon>Moraxellaceae</taxon>
        <taxon>Psychrobacter</taxon>
    </lineage>
</organism>
<dbReference type="Proteomes" id="UP000016761">
    <property type="component" value="Unassembled WGS sequence"/>
</dbReference>
<name>U4T7V7_9GAMM</name>
<protein>
    <submittedName>
        <fullName evidence="1">Uncharacterized protein</fullName>
    </submittedName>
</protein>
<proteinExistence type="predicted"/>
<accession>U4T7V7</accession>
<comment type="caution">
    <text evidence="1">The sequence shown here is derived from an EMBL/GenBank/DDBJ whole genome shotgun (WGS) entry which is preliminary data.</text>
</comment>
<dbReference type="STRING" id="1354303.M917_0894"/>
<reference evidence="1 2" key="1">
    <citation type="journal article" date="2013" name="Genome Announc.">
        <title>Draft Genome Sequence of Psychrobacter aquaticus Strain CMS 56T, Isolated from a Cyanobacterial Mat Sample Collected from Water Bodies in the McMurdo Dry Valley Region of Antarctica.</title>
        <authorList>
            <person name="Reddy G.S."/>
            <person name="Ara S."/>
            <person name="Singh A."/>
            <person name="Kumar Pinnaka A."/>
            <person name="Shivaji S."/>
        </authorList>
    </citation>
    <scope>NUCLEOTIDE SEQUENCE [LARGE SCALE GENOMIC DNA]</scope>
    <source>
        <strain evidence="1 2">CMS 56</strain>
    </source>
</reference>
<gene>
    <name evidence="1" type="ORF">M917_0894</name>
</gene>
<dbReference type="AlphaFoldDB" id="U4T7V7"/>
<sequence>MKRCYIAYEWAVHGVTYRPVLAIGLASITNSAIGVKQVNGKNLWQS</sequence>
<keyword evidence="2" id="KW-1185">Reference proteome</keyword>